<accession>A0A975F8S6</accession>
<dbReference type="GO" id="GO:0003677">
    <property type="term" value="F:DNA binding"/>
    <property type="evidence" value="ECO:0007669"/>
    <property type="project" value="UniProtKB-KW"/>
</dbReference>
<dbReference type="KEGG" id="tun:J9260_12490"/>
<feature type="domain" description="Arc-like DNA binding" evidence="1">
    <location>
        <begin position="10"/>
        <end position="41"/>
    </location>
</feature>
<dbReference type="Pfam" id="PF03869">
    <property type="entry name" value="Arc"/>
    <property type="match status" value="1"/>
</dbReference>
<dbReference type="Proteomes" id="UP000672009">
    <property type="component" value="Chromosome"/>
</dbReference>
<gene>
    <name evidence="2" type="ORF">J9260_12490</name>
</gene>
<protein>
    <submittedName>
        <fullName evidence="2">Arc family DNA-binding protein</fullName>
    </submittedName>
</protein>
<name>A0A975F8S6_9GAMM</name>
<proteinExistence type="predicted"/>
<dbReference type="GO" id="GO:0006355">
    <property type="term" value="P:regulation of DNA-templated transcription"/>
    <property type="evidence" value="ECO:0007669"/>
    <property type="project" value="InterPro"/>
</dbReference>
<sequence>MARENVTQTQVRLPNELLEALRVSAEKNLRSLNAEIIYQLQAGIGLTSPHATPEQVREIVADVVKSELAKAGK</sequence>
<reference evidence="2" key="1">
    <citation type="submission" date="2021-04" db="EMBL/GenBank/DDBJ databases">
        <title>Genomics, taxonomy and metabolism of representatives of sulfur bacteria of the genus Thiothrix: Thiothrix fructosivorans QT, Thiothrix unzii A1T and three new species, Thiothrix subterranea sp. nov., Thiothrix litoralis sp. nov. and 'Candidatus Thiothrix anitrata' sp. nov.</title>
        <authorList>
            <person name="Ravin N.V."/>
            <person name="Smolyakov D."/>
            <person name="Rudenko T.S."/>
            <person name="Mardanov A.V."/>
            <person name="Beletsky A.V."/>
            <person name="Markov N.D."/>
            <person name="Fomenkov A.I."/>
            <person name="Roberts R.J."/>
            <person name="Karnachuk O.V."/>
            <person name="Novikov A."/>
            <person name="Grabovich M.Y."/>
        </authorList>
    </citation>
    <scope>NUCLEOTIDE SEQUENCE</scope>
    <source>
        <strain evidence="2">A1</strain>
    </source>
</reference>
<dbReference type="InterPro" id="IPR010985">
    <property type="entry name" value="Ribbon_hlx_hlx"/>
</dbReference>
<dbReference type="InterPro" id="IPR005569">
    <property type="entry name" value="Arc_DNA-bd_dom"/>
</dbReference>
<dbReference type="RefSeq" id="WP_210218075.1">
    <property type="nucleotide sequence ID" value="NZ_CP072793.1"/>
</dbReference>
<organism evidence="2 3">
    <name type="scientific">Thiothrix unzii</name>
    <dbReference type="NCBI Taxonomy" id="111769"/>
    <lineage>
        <taxon>Bacteria</taxon>
        <taxon>Pseudomonadati</taxon>
        <taxon>Pseudomonadota</taxon>
        <taxon>Gammaproteobacteria</taxon>
        <taxon>Thiotrichales</taxon>
        <taxon>Thiotrichaceae</taxon>
        <taxon>Thiothrix</taxon>
    </lineage>
</organism>
<dbReference type="SUPFAM" id="SSF47598">
    <property type="entry name" value="Ribbon-helix-helix"/>
    <property type="match status" value="1"/>
</dbReference>
<evidence type="ECO:0000259" key="1">
    <source>
        <dbReference type="Pfam" id="PF03869"/>
    </source>
</evidence>
<evidence type="ECO:0000313" key="2">
    <source>
        <dbReference type="EMBL" id="QTR52530.1"/>
    </source>
</evidence>
<dbReference type="AlphaFoldDB" id="A0A975F8S6"/>
<evidence type="ECO:0000313" key="3">
    <source>
        <dbReference type="Proteomes" id="UP000672009"/>
    </source>
</evidence>
<dbReference type="EMBL" id="CP072793">
    <property type="protein sequence ID" value="QTR52530.1"/>
    <property type="molecule type" value="Genomic_DNA"/>
</dbReference>
<dbReference type="InterPro" id="IPR013321">
    <property type="entry name" value="Arc_rbn_hlx_hlx"/>
</dbReference>
<keyword evidence="3" id="KW-1185">Reference proteome</keyword>
<keyword evidence="2" id="KW-0238">DNA-binding</keyword>
<dbReference type="Gene3D" id="1.10.1220.10">
    <property type="entry name" value="Met repressor-like"/>
    <property type="match status" value="1"/>
</dbReference>